<dbReference type="GO" id="GO:0005737">
    <property type="term" value="C:cytoplasm"/>
    <property type="evidence" value="ECO:0007669"/>
    <property type="project" value="TreeGrafter"/>
</dbReference>
<name>A0A512MAK6_9BACT</name>
<dbReference type="Pfam" id="PF00149">
    <property type="entry name" value="Metallophos"/>
    <property type="match status" value="1"/>
</dbReference>
<gene>
    <name evidence="2" type="ORF">BGE01nite_30660</name>
</gene>
<dbReference type="Proteomes" id="UP000321577">
    <property type="component" value="Unassembled WGS sequence"/>
</dbReference>
<feature type="domain" description="Calcineurin-like phosphoesterase" evidence="1">
    <location>
        <begin position="1"/>
        <end position="96"/>
    </location>
</feature>
<proteinExistence type="predicted"/>
<dbReference type="GO" id="GO:0110154">
    <property type="term" value="P:RNA decapping"/>
    <property type="evidence" value="ECO:0007669"/>
    <property type="project" value="TreeGrafter"/>
</dbReference>
<comment type="caution">
    <text evidence="2">The sequence shown here is derived from an EMBL/GenBank/DDBJ whole genome shotgun (WGS) entry which is preliminary data.</text>
</comment>
<dbReference type="PANTHER" id="PTHR42850">
    <property type="entry name" value="METALLOPHOSPHOESTERASE"/>
    <property type="match status" value="1"/>
</dbReference>
<dbReference type="EMBL" id="BKAG01000021">
    <property type="protein sequence ID" value="GEP43775.1"/>
    <property type="molecule type" value="Genomic_DNA"/>
</dbReference>
<dbReference type="InterPro" id="IPR004843">
    <property type="entry name" value="Calcineurin-like_PHP"/>
</dbReference>
<dbReference type="InterPro" id="IPR029052">
    <property type="entry name" value="Metallo-depent_PP-like"/>
</dbReference>
<reference evidence="2 3" key="1">
    <citation type="submission" date="2019-07" db="EMBL/GenBank/DDBJ databases">
        <title>Whole genome shotgun sequence of Brevifollis gellanilyticus NBRC 108608.</title>
        <authorList>
            <person name="Hosoyama A."/>
            <person name="Uohara A."/>
            <person name="Ohji S."/>
            <person name="Ichikawa N."/>
        </authorList>
    </citation>
    <scope>NUCLEOTIDE SEQUENCE [LARGE SCALE GENOMIC DNA]</scope>
    <source>
        <strain evidence="2 3">NBRC 108608</strain>
    </source>
</reference>
<dbReference type="InterPro" id="IPR050126">
    <property type="entry name" value="Ap4A_hydrolase"/>
</dbReference>
<dbReference type="AlphaFoldDB" id="A0A512MAK6"/>
<dbReference type="CDD" id="cd00144">
    <property type="entry name" value="MPP_PPP_family"/>
    <property type="match status" value="1"/>
</dbReference>
<dbReference type="GO" id="GO:0008803">
    <property type="term" value="F:bis(5'-nucleosyl)-tetraphosphatase (symmetrical) activity"/>
    <property type="evidence" value="ECO:0007669"/>
    <property type="project" value="TreeGrafter"/>
</dbReference>
<dbReference type="PANTHER" id="PTHR42850:SF4">
    <property type="entry name" value="ZINC-DEPENDENT ENDOPOLYPHOSPHATASE"/>
    <property type="match status" value="1"/>
</dbReference>
<dbReference type="OrthoDB" id="9779903at2"/>
<protein>
    <submittedName>
        <fullName evidence="2">Serine/threonine protein phosphatase</fullName>
    </submittedName>
</protein>
<evidence type="ECO:0000259" key="1">
    <source>
        <dbReference type="Pfam" id="PF00149"/>
    </source>
</evidence>
<evidence type="ECO:0000313" key="3">
    <source>
        <dbReference type="Proteomes" id="UP000321577"/>
    </source>
</evidence>
<dbReference type="Gene3D" id="3.60.21.10">
    <property type="match status" value="1"/>
</dbReference>
<sequence>MRTLAIGDIHGCSTALRTLLDIVQPGPDDVLVTLGDYVDRGPDSKGVLDTLISLEKSTQLKPIIGNHEILFLEALNQRIDPEGWLRVGGKETIESYSPGIQTLAWNVVPAAHVDFLSQRCLRYYEDKANLFVHANANAYFSLADQSDDWLFWTRFDDVYPHTSGKRIICGHTAQKTGLPNLKSYAICLDTWAYGQGWLTCMDVEAETFVQVNNAGAVRHTSIRELTEPPTANTIRIPLPKT</sequence>
<dbReference type="RefSeq" id="WP_146851347.1">
    <property type="nucleotide sequence ID" value="NZ_BKAG01000021.1"/>
</dbReference>
<accession>A0A512MAK6</accession>
<evidence type="ECO:0000313" key="2">
    <source>
        <dbReference type="EMBL" id="GEP43775.1"/>
    </source>
</evidence>
<dbReference type="SUPFAM" id="SSF56300">
    <property type="entry name" value="Metallo-dependent phosphatases"/>
    <property type="match status" value="1"/>
</dbReference>
<keyword evidence="3" id="KW-1185">Reference proteome</keyword>
<dbReference type="GO" id="GO:0016791">
    <property type="term" value="F:phosphatase activity"/>
    <property type="evidence" value="ECO:0007669"/>
    <property type="project" value="TreeGrafter"/>
</dbReference>
<organism evidence="2 3">
    <name type="scientific">Brevifollis gellanilyticus</name>
    <dbReference type="NCBI Taxonomy" id="748831"/>
    <lineage>
        <taxon>Bacteria</taxon>
        <taxon>Pseudomonadati</taxon>
        <taxon>Verrucomicrobiota</taxon>
        <taxon>Verrucomicrobiia</taxon>
        <taxon>Verrucomicrobiales</taxon>
        <taxon>Verrucomicrobiaceae</taxon>
    </lineage>
</organism>